<gene>
    <name evidence="1" type="primary">HRNBP3</name>
</gene>
<evidence type="ECO:0000313" key="1">
    <source>
        <dbReference type="EMBL" id="AAH93713.1"/>
    </source>
</evidence>
<dbReference type="EMBL" id="BC093713">
    <property type="protein sequence ID" value="AAH93713.1"/>
    <property type="molecule type" value="mRNA"/>
</dbReference>
<reference evidence="1" key="1">
    <citation type="journal article" date="2004" name="Genome Res.">
        <title>The status, quality, and expansion of the NIH full-length cDNA project: the Mammalian Gene Collection (MGC).</title>
        <authorList>
            <consortium name="The MGC Project Team"/>
            <person name="Gerhard D.S."/>
            <person name="Wagner L."/>
            <person name="Feingold E.A."/>
            <person name="Shenmen C.M."/>
            <person name="Grouse L.H."/>
            <person name="Schuler G."/>
            <person name="Klein S.L."/>
            <person name="Old S."/>
            <person name="Rasooly R."/>
            <person name="Good P."/>
            <person name="Guyer M."/>
            <person name="Peck A.M."/>
            <person name="Derge J.G."/>
            <person name="Lipman D."/>
            <person name="Collins F.S."/>
            <person name="Jang W."/>
            <person name="Sherry S."/>
            <person name="Feolo M."/>
            <person name="Misquitta L."/>
            <person name="Lee E."/>
            <person name="Rotmistrovsky K."/>
            <person name="Greenhut S.F."/>
            <person name="Schaefer C.F."/>
            <person name="Buetow K."/>
            <person name="Bonner T.I."/>
            <person name="Haussler D."/>
            <person name="Kent J."/>
            <person name="Kiekhaus M."/>
            <person name="Furey T."/>
            <person name="Brent M."/>
            <person name="Prange C."/>
            <person name="Schreiber K."/>
            <person name="Shapiro N."/>
            <person name="Bhat N.K."/>
            <person name="Hopkins R.F."/>
            <person name="Hsie F."/>
            <person name="Driscoll T."/>
            <person name="Soares M.B."/>
            <person name="Casavant T.L."/>
            <person name="Scheetz T.E."/>
            <person name="Brown-stein M.J."/>
            <person name="Usdin T.B."/>
            <person name="Toshiyuki S."/>
            <person name="Carninci P."/>
            <person name="Piao Y."/>
            <person name="Dudekula D.B."/>
            <person name="Ko M.S."/>
            <person name="Kawakami K."/>
            <person name="Suzuki Y."/>
            <person name="Sugano S."/>
            <person name="Gruber C.E."/>
            <person name="Smith M.R."/>
            <person name="Simmons B."/>
            <person name="Moore T."/>
            <person name="Waterman R."/>
            <person name="Johnson S.L."/>
            <person name="Ruan Y."/>
            <person name="Wei C.L."/>
            <person name="Mathavan S."/>
            <person name="Gunaratne P.H."/>
            <person name="Wu J."/>
            <person name="Garcia A.M."/>
            <person name="Hulyk S.W."/>
            <person name="Fuh E."/>
            <person name="Yuan Y."/>
            <person name="Sneed A."/>
            <person name="Kowis C."/>
            <person name="Hodgson A."/>
            <person name="Muzny D.M."/>
            <person name="McPherson J."/>
            <person name="Gibbs R.A."/>
            <person name="Fahey J."/>
            <person name="Helton E."/>
            <person name="Ketteman M."/>
            <person name="Madan A."/>
            <person name="Rodrigues S."/>
            <person name="Sanchez A."/>
            <person name="Whiting M."/>
            <person name="Madari A."/>
            <person name="Young A.C."/>
            <person name="Wetherby K.D."/>
            <person name="Granite S.J."/>
            <person name="Kwong P.N."/>
            <person name="Brinkley C.P."/>
            <person name="Pearson R.L."/>
            <person name="Bouffard G.G."/>
            <person name="Blakesly R.W."/>
            <person name="Green E.D."/>
            <person name="Dickson M.C."/>
            <person name="Rodriguez A.C."/>
            <person name="Grimwood J."/>
            <person name="Schmutz J."/>
            <person name="Myers R.M."/>
            <person name="Butterfield Y.S."/>
            <person name="Griffith M."/>
            <person name="Griffith O.L."/>
            <person name="Krzywinski M.I."/>
            <person name="Liao N."/>
            <person name="Morin R."/>
            <person name="Morrin R."/>
            <person name="Palmquist D."/>
            <person name="Petrescu A.S."/>
            <person name="Skalska U."/>
            <person name="Smailus D.E."/>
            <person name="Stott J.M."/>
            <person name="Schnerch A."/>
            <person name="Schein J.E."/>
            <person name="Jones S.J."/>
            <person name="Holt R.A."/>
            <person name="Baross A."/>
            <person name="Marra M.A."/>
            <person name="Clifton S."/>
            <person name="Makowski K.A."/>
            <person name="Bosak S."/>
            <person name="Malek J."/>
        </authorList>
    </citation>
    <scope>NUCLEOTIDE SEQUENCE [LARGE SCALE MRNA]</scope>
    <source>
        <tissue evidence="1">Brain</tissue>
    </source>
</reference>
<dbReference type="ChiTaRS" id="RBFOX3">
    <property type="organism name" value="human"/>
</dbReference>
<dbReference type="AlphaFoldDB" id="Q4G0H5"/>
<proteinExistence type="evidence at transcript level"/>
<protein>
    <submittedName>
        <fullName evidence="1">Hexaribonucleotide binding protein 3</fullName>
    </submittedName>
</protein>
<name>Q4G0H5_HUMAN</name>
<organism evidence="1">
    <name type="scientific">Homo sapiens</name>
    <name type="common">Human</name>
    <dbReference type="NCBI Taxonomy" id="9606"/>
    <lineage>
        <taxon>Eukaryota</taxon>
        <taxon>Metazoa</taxon>
        <taxon>Chordata</taxon>
        <taxon>Craniata</taxon>
        <taxon>Vertebrata</taxon>
        <taxon>Euteleostomi</taxon>
        <taxon>Mammalia</taxon>
        <taxon>Eutheria</taxon>
        <taxon>Euarchontoglires</taxon>
        <taxon>Primates</taxon>
        <taxon>Haplorrhini</taxon>
        <taxon>Catarrhini</taxon>
        <taxon>Hominidae</taxon>
        <taxon>Homo</taxon>
    </lineage>
</organism>
<sequence>MTECAPGLGIRDGVTKSLVDDGEVARGFADGQPCPAATPLGLFLVRSLNNLKSQQPEEILPPFSQVCSPSSWEPAPGAIPLQTESPECLGENWLNKRYKDFLYFS</sequence>
<accession>Q4G0H5</accession>